<keyword evidence="6" id="KW-0511">Multifunctional enzyme</keyword>
<evidence type="ECO:0000313" key="13">
    <source>
        <dbReference type="Proteomes" id="UP000005143"/>
    </source>
</evidence>
<feature type="region of interest" description="Disordered" evidence="9">
    <location>
        <begin position="220"/>
        <end position="246"/>
    </location>
</feature>
<dbReference type="PANTHER" id="PTHR32282">
    <property type="entry name" value="BINDING PROTEIN TRANSPEPTIDASE, PUTATIVE-RELATED"/>
    <property type="match status" value="1"/>
</dbReference>
<dbReference type="SUPFAM" id="SSF53955">
    <property type="entry name" value="Lysozyme-like"/>
    <property type="match status" value="1"/>
</dbReference>
<keyword evidence="5" id="KW-0378">Hydrolase</keyword>
<dbReference type="GO" id="GO:0030288">
    <property type="term" value="C:outer membrane-bounded periplasmic space"/>
    <property type="evidence" value="ECO:0007669"/>
    <property type="project" value="TreeGrafter"/>
</dbReference>
<keyword evidence="3 12" id="KW-0328">Glycosyltransferase</keyword>
<dbReference type="InterPro" id="IPR023346">
    <property type="entry name" value="Lysozyme-like_dom_sf"/>
</dbReference>
<dbReference type="GO" id="GO:0009252">
    <property type="term" value="P:peptidoglycan biosynthetic process"/>
    <property type="evidence" value="ECO:0007669"/>
    <property type="project" value="TreeGrafter"/>
</dbReference>
<feature type="domain" description="Glycosyl transferase family 51" evidence="11">
    <location>
        <begin position="2"/>
        <end position="76"/>
    </location>
</feature>
<evidence type="ECO:0000313" key="12">
    <source>
        <dbReference type="EMBL" id="EHN10261.1"/>
    </source>
</evidence>
<dbReference type="InterPro" id="IPR001264">
    <property type="entry name" value="Glyco_trans_51"/>
</dbReference>
<dbReference type="Gene3D" id="3.40.710.10">
    <property type="entry name" value="DD-peptidase/beta-lactamase superfamily"/>
    <property type="match status" value="1"/>
</dbReference>
<feature type="domain" description="Penicillin-binding protein transpeptidase" evidence="10">
    <location>
        <begin position="163"/>
        <end position="423"/>
    </location>
</feature>
<dbReference type="GO" id="GO:0008955">
    <property type="term" value="F:peptidoglycan glycosyltransferase activity"/>
    <property type="evidence" value="ECO:0007669"/>
    <property type="project" value="UniProtKB-EC"/>
</dbReference>
<evidence type="ECO:0000256" key="1">
    <source>
        <dbReference type="ARBA" id="ARBA00022645"/>
    </source>
</evidence>
<feature type="compositionally biased region" description="Polar residues" evidence="9">
    <location>
        <begin position="220"/>
        <end position="229"/>
    </location>
</feature>
<dbReference type="GO" id="GO:0008658">
    <property type="term" value="F:penicillin binding"/>
    <property type="evidence" value="ECO:0007669"/>
    <property type="project" value="InterPro"/>
</dbReference>
<sequence length="511" mass="53949">MLTTYLNSVPYGNAPNGQNIIGVQAAARVYYNKPAKDLTLAQAALIAGLPQAPSQYNPFRNAKAALTRRNDVLRRMAEQGYVTGAEAAAAQDAPLGLREGDFYTRRREQFVIDYVRQELIEKYGRKRVREGGLKIYTTIDLKRQQQARSALQRNFIPGGPASAIVSIDPDSGDVTTMASTAQYSDTKYNLVTQGKRQPGSTFKTMVLMAALRAGIDPDATSYTSRSGQELQPGWSPKTYSGKSGGSMSITRATLASDNSVYAQLDLDVGPENVTKAARLMGITSPLYSRPAEGLGGLENGVSPLEVARAYSTIANGGRRVVPRIVDKVVLQDGTVRRPQKVKAVRTFSAGVASKANEILEKNVQGGTGRRAALPDCPVAGKTGTTDNEADAWFAGFTRGMTTVTWVGYPLSRNPTGEQGGGRPAQTWHDFMVAAKGSSCGPFRKAPFSGSRGTGAHAGGSGDGELGPDGQPLEGPGGAADGLDGSGRTTPGGTTPPAADPGATDPTVRFER</sequence>
<dbReference type="GO" id="GO:0006508">
    <property type="term" value="P:proteolysis"/>
    <property type="evidence" value="ECO:0007669"/>
    <property type="project" value="UniProtKB-KW"/>
</dbReference>
<gene>
    <name evidence="12" type="ORF">PAI11_28880</name>
</gene>
<dbReference type="InterPro" id="IPR012338">
    <property type="entry name" value="Beta-lactam/transpept-like"/>
</dbReference>
<comment type="caution">
    <text evidence="12">The sequence shown here is derived from an EMBL/GenBank/DDBJ whole genome shotgun (WGS) entry which is preliminary data.</text>
</comment>
<dbReference type="PATRIC" id="fig|1097667.3.peg.2864"/>
<evidence type="ECO:0000259" key="10">
    <source>
        <dbReference type="Pfam" id="PF00905"/>
    </source>
</evidence>
<dbReference type="AlphaFoldDB" id="H0E7T4"/>
<dbReference type="InterPro" id="IPR036950">
    <property type="entry name" value="PBP_transglycosylase"/>
</dbReference>
<evidence type="ECO:0000256" key="2">
    <source>
        <dbReference type="ARBA" id="ARBA00022670"/>
    </source>
</evidence>
<dbReference type="SUPFAM" id="SSF56601">
    <property type="entry name" value="beta-lactamase/transpeptidase-like"/>
    <property type="match status" value="1"/>
</dbReference>
<protein>
    <submittedName>
        <fullName evidence="12">Multimodular transpeptidase-transglycosylase</fullName>
        <ecNumber evidence="12">2.4.1.129</ecNumber>
    </submittedName>
</protein>
<name>H0E7T4_9ACTN</name>
<evidence type="ECO:0000256" key="7">
    <source>
        <dbReference type="ARBA" id="ARBA00034000"/>
    </source>
</evidence>
<feature type="compositionally biased region" description="Polar residues" evidence="9">
    <location>
        <begin position="237"/>
        <end position="246"/>
    </location>
</feature>
<evidence type="ECO:0000259" key="11">
    <source>
        <dbReference type="Pfam" id="PF00912"/>
    </source>
</evidence>
<dbReference type="Gene3D" id="1.10.3810.10">
    <property type="entry name" value="Biosynthetic peptidoglycan transglycosylase-like"/>
    <property type="match status" value="1"/>
</dbReference>
<dbReference type="Proteomes" id="UP000005143">
    <property type="component" value="Unassembled WGS sequence"/>
</dbReference>
<feature type="compositionally biased region" description="Low complexity" evidence="9">
    <location>
        <begin position="488"/>
        <end position="511"/>
    </location>
</feature>
<organism evidence="12 13">
    <name type="scientific">Patulibacter medicamentivorans</name>
    <dbReference type="NCBI Taxonomy" id="1097667"/>
    <lineage>
        <taxon>Bacteria</taxon>
        <taxon>Bacillati</taxon>
        <taxon>Actinomycetota</taxon>
        <taxon>Thermoleophilia</taxon>
        <taxon>Solirubrobacterales</taxon>
        <taxon>Patulibacteraceae</taxon>
        <taxon>Patulibacter</taxon>
    </lineage>
</organism>
<dbReference type="InterPro" id="IPR050396">
    <property type="entry name" value="Glycosyltr_51/Transpeptidase"/>
</dbReference>
<dbReference type="GO" id="GO:0009002">
    <property type="term" value="F:serine-type D-Ala-D-Ala carboxypeptidase activity"/>
    <property type="evidence" value="ECO:0007669"/>
    <property type="project" value="UniProtKB-EC"/>
</dbReference>
<proteinExistence type="predicted"/>
<evidence type="ECO:0000256" key="9">
    <source>
        <dbReference type="SAM" id="MobiDB-lite"/>
    </source>
</evidence>
<dbReference type="Pfam" id="PF00912">
    <property type="entry name" value="Transgly"/>
    <property type="match status" value="1"/>
</dbReference>
<evidence type="ECO:0000256" key="5">
    <source>
        <dbReference type="ARBA" id="ARBA00022801"/>
    </source>
</evidence>
<evidence type="ECO:0000256" key="8">
    <source>
        <dbReference type="ARBA" id="ARBA00049902"/>
    </source>
</evidence>
<dbReference type="PANTHER" id="PTHR32282:SF33">
    <property type="entry name" value="PEPTIDOGLYCAN GLYCOSYLTRANSFERASE"/>
    <property type="match status" value="1"/>
</dbReference>
<evidence type="ECO:0000256" key="3">
    <source>
        <dbReference type="ARBA" id="ARBA00022676"/>
    </source>
</evidence>
<comment type="catalytic activity">
    <reaction evidence="8">
        <text>[GlcNAc-(1-&gt;4)-Mur2Ac(oyl-L-Ala-gamma-D-Glu-L-Lys-D-Ala-D-Ala)](n)-di-trans,octa-cis-undecaprenyl diphosphate + beta-D-GlcNAc-(1-&gt;4)-Mur2Ac(oyl-L-Ala-gamma-D-Glu-L-Lys-D-Ala-D-Ala)-di-trans,octa-cis-undecaprenyl diphosphate = [GlcNAc-(1-&gt;4)-Mur2Ac(oyl-L-Ala-gamma-D-Glu-L-Lys-D-Ala-D-Ala)](n+1)-di-trans,octa-cis-undecaprenyl diphosphate + di-trans,octa-cis-undecaprenyl diphosphate + H(+)</text>
        <dbReference type="Rhea" id="RHEA:23708"/>
        <dbReference type="Rhea" id="RHEA-COMP:9602"/>
        <dbReference type="Rhea" id="RHEA-COMP:9603"/>
        <dbReference type="ChEBI" id="CHEBI:15378"/>
        <dbReference type="ChEBI" id="CHEBI:58405"/>
        <dbReference type="ChEBI" id="CHEBI:60033"/>
        <dbReference type="ChEBI" id="CHEBI:78435"/>
        <dbReference type="EC" id="2.4.99.28"/>
    </reaction>
</comment>
<reference evidence="12 13" key="1">
    <citation type="journal article" date="2013" name="Biodegradation">
        <title>Quantitative proteomic analysis of ibuprofen-degrading Patulibacter sp. strain I11.</title>
        <authorList>
            <person name="Almeida B."/>
            <person name="Kjeldal H."/>
            <person name="Lolas I."/>
            <person name="Knudsen A.D."/>
            <person name="Carvalho G."/>
            <person name="Nielsen K.L."/>
            <person name="Barreto Crespo M.T."/>
            <person name="Stensballe A."/>
            <person name="Nielsen J.L."/>
        </authorList>
    </citation>
    <scope>NUCLEOTIDE SEQUENCE [LARGE SCALE GENOMIC DNA]</scope>
    <source>
        <strain evidence="12 13">I11</strain>
    </source>
</reference>
<keyword evidence="13" id="KW-1185">Reference proteome</keyword>
<feature type="region of interest" description="Disordered" evidence="9">
    <location>
        <begin position="443"/>
        <end position="511"/>
    </location>
</feature>
<evidence type="ECO:0000256" key="6">
    <source>
        <dbReference type="ARBA" id="ARBA00023268"/>
    </source>
</evidence>
<keyword evidence="4 12" id="KW-0808">Transferase</keyword>
<dbReference type="Pfam" id="PF00905">
    <property type="entry name" value="Transpeptidase"/>
    <property type="match status" value="1"/>
</dbReference>
<comment type="catalytic activity">
    <reaction evidence="7">
        <text>Preferential cleavage: (Ac)2-L-Lys-D-Ala-|-D-Ala. Also transpeptidation of peptidyl-alanyl moieties that are N-acyl substituents of D-alanine.</text>
        <dbReference type="EC" id="3.4.16.4"/>
    </reaction>
</comment>
<keyword evidence="2" id="KW-0645">Protease</keyword>
<accession>H0E7T4</accession>
<evidence type="ECO:0000256" key="4">
    <source>
        <dbReference type="ARBA" id="ARBA00022679"/>
    </source>
</evidence>
<dbReference type="InterPro" id="IPR001460">
    <property type="entry name" value="PCN-bd_Tpept"/>
</dbReference>
<dbReference type="EMBL" id="AGUD01000231">
    <property type="protein sequence ID" value="EHN10261.1"/>
    <property type="molecule type" value="Genomic_DNA"/>
</dbReference>
<keyword evidence="1" id="KW-0121">Carboxypeptidase</keyword>
<dbReference type="EC" id="2.4.1.129" evidence="12"/>
<feature type="compositionally biased region" description="Gly residues" evidence="9">
    <location>
        <begin position="451"/>
        <end position="466"/>
    </location>
</feature>